<evidence type="ECO:0000313" key="7">
    <source>
        <dbReference type="Proteomes" id="UP000270626"/>
    </source>
</evidence>
<dbReference type="Proteomes" id="UP000270626">
    <property type="component" value="Unassembled WGS sequence"/>
</dbReference>
<dbReference type="CDD" id="cd08422">
    <property type="entry name" value="PBP2_CrgA_like"/>
    <property type="match status" value="1"/>
</dbReference>
<organism evidence="6 7">
    <name type="scientific">Azonexus fungiphilus</name>
    <dbReference type="NCBI Taxonomy" id="146940"/>
    <lineage>
        <taxon>Bacteria</taxon>
        <taxon>Pseudomonadati</taxon>
        <taxon>Pseudomonadota</taxon>
        <taxon>Betaproteobacteria</taxon>
        <taxon>Rhodocyclales</taxon>
        <taxon>Azonexaceae</taxon>
        <taxon>Azonexus</taxon>
    </lineage>
</organism>
<keyword evidence="2" id="KW-0805">Transcription regulation</keyword>
<keyword evidence="4" id="KW-0804">Transcription</keyword>
<evidence type="ECO:0000256" key="3">
    <source>
        <dbReference type="ARBA" id="ARBA00023125"/>
    </source>
</evidence>
<sequence length="305" mass="33445">MKIRNLHDLELFVRAAELGSLSAAARQLDLSPALASAGLKRLEGELGVPLMLRSTRSLRLTGEGERLLPAARLALDGLRDATEEIATGRQVVRDHLQISLPSDLGRNHILGWLDEFQARWPEVSFRLQFSDRLADVYRQPVDLAIRYGSPPDSGLVALPLYAANRRILCAAPTYLAAHGAPASPADLAGHNCLRFRLGDELHDQWRFTRGADELRIDVAGNRACDDGDAVRRWAIAGRGIAYKSGLDIAADLAAGRLVRLCPDWQGEPVPLALLCADRRQLSPTVVLLRDHLRERCEALAGHSSD</sequence>
<reference evidence="6 7" key="1">
    <citation type="submission" date="2018-10" db="EMBL/GenBank/DDBJ databases">
        <title>Genomic Encyclopedia of Type Strains, Phase IV (KMG-IV): sequencing the most valuable type-strain genomes for metagenomic binning, comparative biology and taxonomic classification.</title>
        <authorList>
            <person name="Goeker M."/>
        </authorList>
    </citation>
    <scope>NUCLEOTIDE SEQUENCE [LARGE SCALE GENOMIC DNA]</scope>
    <source>
        <strain evidence="6 7">DSM 23841</strain>
    </source>
</reference>
<evidence type="ECO:0000256" key="2">
    <source>
        <dbReference type="ARBA" id="ARBA00023015"/>
    </source>
</evidence>
<dbReference type="InterPro" id="IPR036390">
    <property type="entry name" value="WH_DNA-bd_sf"/>
</dbReference>
<dbReference type="EMBL" id="RBXP01000011">
    <property type="protein sequence ID" value="RKT60936.1"/>
    <property type="molecule type" value="Genomic_DNA"/>
</dbReference>
<dbReference type="SUPFAM" id="SSF46785">
    <property type="entry name" value="Winged helix' DNA-binding domain"/>
    <property type="match status" value="1"/>
</dbReference>
<dbReference type="FunFam" id="1.10.10.10:FF:000001">
    <property type="entry name" value="LysR family transcriptional regulator"/>
    <property type="match status" value="1"/>
</dbReference>
<comment type="caution">
    <text evidence="6">The sequence shown here is derived from an EMBL/GenBank/DDBJ whole genome shotgun (WGS) entry which is preliminary data.</text>
</comment>
<dbReference type="Pfam" id="PF00126">
    <property type="entry name" value="HTH_1"/>
    <property type="match status" value="1"/>
</dbReference>
<dbReference type="Gene3D" id="3.40.190.290">
    <property type="match status" value="1"/>
</dbReference>
<comment type="similarity">
    <text evidence="1">Belongs to the LysR transcriptional regulatory family.</text>
</comment>
<dbReference type="PANTHER" id="PTHR30537:SF21">
    <property type="entry name" value="HTH-TYPE TRANSCRIPTIONAL REGULATOR SINR-RELATED"/>
    <property type="match status" value="1"/>
</dbReference>
<gene>
    <name evidence="6" type="ORF">DFR40_1086</name>
</gene>
<dbReference type="InterPro" id="IPR058163">
    <property type="entry name" value="LysR-type_TF_proteobact-type"/>
</dbReference>
<dbReference type="InterPro" id="IPR036388">
    <property type="entry name" value="WH-like_DNA-bd_sf"/>
</dbReference>
<dbReference type="InterPro" id="IPR000847">
    <property type="entry name" value="LysR_HTH_N"/>
</dbReference>
<keyword evidence="7" id="KW-1185">Reference proteome</keyword>
<dbReference type="PROSITE" id="PS50931">
    <property type="entry name" value="HTH_LYSR"/>
    <property type="match status" value="1"/>
</dbReference>
<evidence type="ECO:0000256" key="1">
    <source>
        <dbReference type="ARBA" id="ARBA00009437"/>
    </source>
</evidence>
<dbReference type="GO" id="GO:0006351">
    <property type="term" value="P:DNA-templated transcription"/>
    <property type="evidence" value="ECO:0007669"/>
    <property type="project" value="TreeGrafter"/>
</dbReference>
<proteinExistence type="inferred from homology"/>
<dbReference type="RefSeq" id="WP_121457420.1">
    <property type="nucleotide sequence ID" value="NZ_RBXP01000011.1"/>
</dbReference>
<dbReference type="PANTHER" id="PTHR30537">
    <property type="entry name" value="HTH-TYPE TRANSCRIPTIONAL REGULATOR"/>
    <property type="match status" value="1"/>
</dbReference>
<name>A0A495WHB6_9RHOO</name>
<dbReference type="Gene3D" id="1.10.10.10">
    <property type="entry name" value="Winged helix-like DNA-binding domain superfamily/Winged helix DNA-binding domain"/>
    <property type="match status" value="1"/>
</dbReference>
<dbReference type="AlphaFoldDB" id="A0A495WHB6"/>
<dbReference type="InterPro" id="IPR005119">
    <property type="entry name" value="LysR_subst-bd"/>
</dbReference>
<evidence type="ECO:0000313" key="6">
    <source>
        <dbReference type="EMBL" id="RKT60936.1"/>
    </source>
</evidence>
<dbReference type="FunFam" id="3.40.190.290:FF:000001">
    <property type="entry name" value="Transcriptional regulator, LysR family"/>
    <property type="match status" value="1"/>
</dbReference>
<evidence type="ECO:0000256" key="4">
    <source>
        <dbReference type="ARBA" id="ARBA00023163"/>
    </source>
</evidence>
<dbReference type="GO" id="GO:0043565">
    <property type="term" value="F:sequence-specific DNA binding"/>
    <property type="evidence" value="ECO:0007669"/>
    <property type="project" value="TreeGrafter"/>
</dbReference>
<keyword evidence="3" id="KW-0238">DNA-binding</keyword>
<dbReference type="SUPFAM" id="SSF53850">
    <property type="entry name" value="Periplasmic binding protein-like II"/>
    <property type="match status" value="1"/>
</dbReference>
<accession>A0A495WHB6</accession>
<dbReference type="Pfam" id="PF03466">
    <property type="entry name" value="LysR_substrate"/>
    <property type="match status" value="1"/>
</dbReference>
<protein>
    <submittedName>
        <fullName evidence="6">LysR family transcriptional regulator</fullName>
    </submittedName>
</protein>
<feature type="domain" description="HTH lysR-type" evidence="5">
    <location>
        <begin position="1"/>
        <end position="61"/>
    </location>
</feature>
<evidence type="ECO:0000259" key="5">
    <source>
        <dbReference type="PROSITE" id="PS50931"/>
    </source>
</evidence>
<dbReference type="GO" id="GO:0003700">
    <property type="term" value="F:DNA-binding transcription factor activity"/>
    <property type="evidence" value="ECO:0007669"/>
    <property type="project" value="InterPro"/>
</dbReference>
<dbReference type="OrthoDB" id="9786526at2"/>